<sequence length="124" mass="13315">MKQVLLVFLGGGLGSALRYLISKPLNIVLQNFFLGTFLVNIVGCFLIGIILGVSSKNNLLSPNSTLFLATGFCGGFTTFSAFAFEKHSFLKNSELFNFSLYTIASIAIGILAVALGLWISRLGN</sequence>
<keyword evidence="6 11" id="KW-0406">Ion transport</keyword>
<evidence type="ECO:0000313" key="12">
    <source>
        <dbReference type="EMBL" id="SHG17047.1"/>
    </source>
</evidence>
<dbReference type="PANTHER" id="PTHR28259">
    <property type="entry name" value="FLUORIDE EXPORT PROTEIN 1-RELATED"/>
    <property type="match status" value="1"/>
</dbReference>
<dbReference type="NCBIfam" id="TIGR00494">
    <property type="entry name" value="crcB"/>
    <property type="match status" value="1"/>
</dbReference>
<dbReference type="OrthoDB" id="9815830at2"/>
<keyword evidence="11" id="KW-0813">Transport</keyword>
<name>A0A1M5HM93_9FLAO</name>
<comment type="activity regulation">
    <text evidence="11">Na(+) is not transported, but it plays an essential structural role and its presence is essential for fluoride channel function.</text>
</comment>
<keyword evidence="11" id="KW-0479">Metal-binding</keyword>
<proteinExistence type="inferred from homology"/>
<feature type="binding site" evidence="11">
    <location>
        <position position="77"/>
    </location>
    <ligand>
        <name>Na(+)</name>
        <dbReference type="ChEBI" id="CHEBI:29101"/>
        <note>structural</note>
    </ligand>
</feature>
<dbReference type="InterPro" id="IPR003691">
    <property type="entry name" value="FluC"/>
</dbReference>
<evidence type="ECO:0000256" key="1">
    <source>
        <dbReference type="ARBA" id="ARBA00004651"/>
    </source>
</evidence>
<comment type="similarity">
    <text evidence="9 11">Belongs to the fluoride channel Fluc/FEX (TC 1.A.43) family.</text>
</comment>
<feature type="transmembrane region" description="Helical" evidence="11">
    <location>
        <begin position="65"/>
        <end position="84"/>
    </location>
</feature>
<dbReference type="GO" id="GO:0046872">
    <property type="term" value="F:metal ion binding"/>
    <property type="evidence" value="ECO:0007669"/>
    <property type="project" value="UniProtKB-KW"/>
</dbReference>
<organism evidence="12 13">
    <name type="scientific">Flagellimonas flava</name>
    <dbReference type="NCBI Taxonomy" id="570519"/>
    <lineage>
        <taxon>Bacteria</taxon>
        <taxon>Pseudomonadati</taxon>
        <taxon>Bacteroidota</taxon>
        <taxon>Flavobacteriia</taxon>
        <taxon>Flavobacteriales</taxon>
        <taxon>Flavobacteriaceae</taxon>
        <taxon>Flagellimonas</taxon>
    </lineage>
</organism>
<evidence type="ECO:0000256" key="9">
    <source>
        <dbReference type="ARBA" id="ARBA00035120"/>
    </source>
</evidence>
<protein>
    <recommendedName>
        <fullName evidence="11">Fluoride-specific ion channel FluC</fullName>
    </recommendedName>
</protein>
<accession>A0A1M5HM93</accession>
<evidence type="ECO:0000256" key="3">
    <source>
        <dbReference type="ARBA" id="ARBA00022519"/>
    </source>
</evidence>
<dbReference type="RefSeq" id="WP_073175942.1">
    <property type="nucleotide sequence ID" value="NZ_FQWL01000001.1"/>
</dbReference>
<feature type="binding site" evidence="11">
    <location>
        <position position="74"/>
    </location>
    <ligand>
        <name>Na(+)</name>
        <dbReference type="ChEBI" id="CHEBI:29101"/>
        <note>structural</note>
    </ligand>
</feature>
<keyword evidence="5 11" id="KW-1133">Transmembrane helix</keyword>
<keyword evidence="3" id="KW-0997">Cell inner membrane</keyword>
<keyword evidence="13" id="KW-1185">Reference proteome</keyword>
<evidence type="ECO:0000256" key="4">
    <source>
        <dbReference type="ARBA" id="ARBA00022692"/>
    </source>
</evidence>
<evidence type="ECO:0000256" key="7">
    <source>
        <dbReference type="ARBA" id="ARBA00023136"/>
    </source>
</evidence>
<dbReference type="Pfam" id="PF02537">
    <property type="entry name" value="CRCB"/>
    <property type="match status" value="1"/>
</dbReference>
<feature type="transmembrane region" description="Helical" evidence="11">
    <location>
        <begin position="96"/>
        <end position="119"/>
    </location>
</feature>
<keyword evidence="4 11" id="KW-0812">Transmembrane</keyword>
<dbReference type="GO" id="GO:0140114">
    <property type="term" value="P:cellular detoxification of fluoride"/>
    <property type="evidence" value="ECO:0007669"/>
    <property type="project" value="UniProtKB-UniRule"/>
</dbReference>
<feature type="transmembrane region" description="Helical" evidence="11">
    <location>
        <begin position="32"/>
        <end position="53"/>
    </location>
</feature>
<dbReference type="HAMAP" id="MF_00454">
    <property type="entry name" value="FluC"/>
    <property type="match status" value="1"/>
</dbReference>
<evidence type="ECO:0000256" key="6">
    <source>
        <dbReference type="ARBA" id="ARBA00023065"/>
    </source>
</evidence>
<dbReference type="GO" id="GO:0005886">
    <property type="term" value="C:plasma membrane"/>
    <property type="evidence" value="ECO:0007669"/>
    <property type="project" value="UniProtKB-SubCell"/>
</dbReference>
<keyword evidence="7 11" id="KW-0472">Membrane</keyword>
<evidence type="ECO:0000256" key="5">
    <source>
        <dbReference type="ARBA" id="ARBA00022989"/>
    </source>
</evidence>
<evidence type="ECO:0000256" key="8">
    <source>
        <dbReference type="ARBA" id="ARBA00023303"/>
    </source>
</evidence>
<dbReference type="AlphaFoldDB" id="A0A1M5HM93"/>
<evidence type="ECO:0000313" key="13">
    <source>
        <dbReference type="Proteomes" id="UP000184532"/>
    </source>
</evidence>
<evidence type="ECO:0000256" key="10">
    <source>
        <dbReference type="ARBA" id="ARBA00035585"/>
    </source>
</evidence>
<comment type="function">
    <text evidence="11">Fluoride-specific ion channel. Important for reducing fluoride concentration in the cell, thus reducing its toxicity.</text>
</comment>
<keyword evidence="8 11" id="KW-0407">Ion channel</keyword>
<keyword evidence="2 11" id="KW-1003">Cell membrane</keyword>
<reference evidence="13" key="1">
    <citation type="submission" date="2016-11" db="EMBL/GenBank/DDBJ databases">
        <authorList>
            <person name="Varghese N."/>
            <person name="Submissions S."/>
        </authorList>
    </citation>
    <scope>NUCLEOTIDE SEQUENCE [LARGE SCALE GENOMIC DNA]</scope>
    <source>
        <strain evidence="13">DSM 22638</strain>
    </source>
</reference>
<comment type="catalytic activity">
    <reaction evidence="10">
        <text>fluoride(in) = fluoride(out)</text>
        <dbReference type="Rhea" id="RHEA:76159"/>
        <dbReference type="ChEBI" id="CHEBI:17051"/>
    </reaction>
    <physiologicalReaction direction="left-to-right" evidence="10">
        <dbReference type="Rhea" id="RHEA:76160"/>
    </physiologicalReaction>
</comment>
<dbReference type="Proteomes" id="UP000184532">
    <property type="component" value="Unassembled WGS sequence"/>
</dbReference>
<gene>
    <name evidence="11" type="primary">fluC</name>
    <name evidence="11" type="synonym">crcB</name>
    <name evidence="12" type="ORF">SAMN04488116_0066</name>
</gene>
<keyword evidence="11" id="KW-0915">Sodium</keyword>
<evidence type="ECO:0000256" key="2">
    <source>
        <dbReference type="ARBA" id="ARBA00022475"/>
    </source>
</evidence>
<dbReference type="EMBL" id="FQWL01000001">
    <property type="protein sequence ID" value="SHG17047.1"/>
    <property type="molecule type" value="Genomic_DNA"/>
</dbReference>
<evidence type="ECO:0000256" key="11">
    <source>
        <dbReference type="HAMAP-Rule" id="MF_00454"/>
    </source>
</evidence>
<comment type="subcellular location">
    <subcellularLocation>
        <location evidence="1 11">Cell membrane</location>
        <topology evidence="1 11">Multi-pass membrane protein</topology>
    </subcellularLocation>
</comment>
<dbReference type="STRING" id="570519.SAMN04488116_0066"/>
<dbReference type="GO" id="GO:0062054">
    <property type="term" value="F:fluoride channel activity"/>
    <property type="evidence" value="ECO:0007669"/>
    <property type="project" value="UniProtKB-UniRule"/>
</dbReference>
<dbReference type="PANTHER" id="PTHR28259:SF1">
    <property type="entry name" value="FLUORIDE EXPORT PROTEIN 1-RELATED"/>
    <property type="match status" value="1"/>
</dbReference>